<organism evidence="1">
    <name type="scientific">Sesamum latifolium</name>
    <dbReference type="NCBI Taxonomy" id="2727402"/>
    <lineage>
        <taxon>Eukaryota</taxon>
        <taxon>Viridiplantae</taxon>
        <taxon>Streptophyta</taxon>
        <taxon>Embryophyta</taxon>
        <taxon>Tracheophyta</taxon>
        <taxon>Spermatophyta</taxon>
        <taxon>Magnoliopsida</taxon>
        <taxon>eudicotyledons</taxon>
        <taxon>Gunneridae</taxon>
        <taxon>Pentapetalae</taxon>
        <taxon>asterids</taxon>
        <taxon>lamiids</taxon>
        <taxon>Lamiales</taxon>
        <taxon>Pedaliaceae</taxon>
        <taxon>Sesamum</taxon>
    </lineage>
</organism>
<dbReference type="AlphaFoldDB" id="A0AAW2WP38"/>
<proteinExistence type="predicted"/>
<dbReference type="EMBL" id="JACGWN010000007">
    <property type="protein sequence ID" value="KAL0442769.1"/>
    <property type="molecule type" value="Genomic_DNA"/>
</dbReference>
<reference evidence="1" key="2">
    <citation type="journal article" date="2024" name="Plant">
        <title>Genomic evolution and insights into agronomic trait innovations of Sesamum species.</title>
        <authorList>
            <person name="Miao H."/>
            <person name="Wang L."/>
            <person name="Qu L."/>
            <person name="Liu H."/>
            <person name="Sun Y."/>
            <person name="Le M."/>
            <person name="Wang Q."/>
            <person name="Wei S."/>
            <person name="Zheng Y."/>
            <person name="Lin W."/>
            <person name="Duan Y."/>
            <person name="Cao H."/>
            <person name="Xiong S."/>
            <person name="Wang X."/>
            <person name="Wei L."/>
            <person name="Li C."/>
            <person name="Ma Q."/>
            <person name="Ju M."/>
            <person name="Zhao R."/>
            <person name="Li G."/>
            <person name="Mu C."/>
            <person name="Tian Q."/>
            <person name="Mei H."/>
            <person name="Zhang T."/>
            <person name="Gao T."/>
            <person name="Zhang H."/>
        </authorList>
    </citation>
    <scope>NUCLEOTIDE SEQUENCE</scope>
    <source>
        <strain evidence="1">KEN1</strain>
    </source>
</reference>
<name>A0AAW2WP38_9LAMI</name>
<gene>
    <name evidence="1" type="ORF">Slati_1999600</name>
</gene>
<protein>
    <submittedName>
        <fullName evidence="1">Uncharacterized protein</fullName>
    </submittedName>
</protein>
<comment type="caution">
    <text evidence="1">The sequence shown here is derived from an EMBL/GenBank/DDBJ whole genome shotgun (WGS) entry which is preliminary data.</text>
</comment>
<accession>A0AAW2WP38</accession>
<sequence length="73" mass="8376">MSQYLKVKSLSCRWWIPPSDNTFFPSATASAAHRFSDEPLLYFFLTQFARILLLSNDSEPALRYCTASNPILE</sequence>
<reference evidence="1" key="1">
    <citation type="submission" date="2020-06" db="EMBL/GenBank/DDBJ databases">
        <authorList>
            <person name="Li T."/>
            <person name="Hu X."/>
            <person name="Zhang T."/>
            <person name="Song X."/>
            <person name="Zhang H."/>
            <person name="Dai N."/>
            <person name="Sheng W."/>
            <person name="Hou X."/>
            <person name="Wei L."/>
        </authorList>
    </citation>
    <scope>NUCLEOTIDE SEQUENCE</scope>
    <source>
        <strain evidence="1">KEN1</strain>
        <tissue evidence="1">Leaf</tissue>
    </source>
</reference>
<evidence type="ECO:0000313" key="1">
    <source>
        <dbReference type="EMBL" id="KAL0442769.1"/>
    </source>
</evidence>